<sequence length="86" mass="10156">MQVLMTSRIFLCVKNPTRILMRQMRRKIMTAAKKTRRKIKLYRCPKISIAQLNDFETMEAHTVEEDPEEYFCGHYKTTSSIAKANN</sequence>
<proteinExistence type="predicted"/>
<evidence type="ECO:0000313" key="2">
    <source>
        <dbReference type="Proteomes" id="UP001154282"/>
    </source>
</evidence>
<keyword evidence="2" id="KW-1185">Reference proteome</keyword>
<dbReference type="EMBL" id="CAMGYJ010000007">
    <property type="protein sequence ID" value="CAI0447083.1"/>
    <property type="molecule type" value="Genomic_DNA"/>
</dbReference>
<dbReference type="AlphaFoldDB" id="A0AAV0MJX0"/>
<name>A0AAV0MJX0_9ROSI</name>
<organism evidence="1 2">
    <name type="scientific">Linum tenue</name>
    <dbReference type="NCBI Taxonomy" id="586396"/>
    <lineage>
        <taxon>Eukaryota</taxon>
        <taxon>Viridiplantae</taxon>
        <taxon>Streptophyta</taxon>
        <taxon>Embryophyta</taxon>
        <taxon>Tracheophyta</taxon>
        <taxon>Spermatophyta</taxon>
        <taxon>Magnoliopsida</taxon>
        <taxon>eudicotyledons</taxon>
        <taxon>Gunneridae</taxon>
        <taxon>Pentapetalae</taxon>
        <taxon>rosids</taxon>
        <taxon>fabids</taxon>
        <taxon>Malpighiales</taxon>
        <taxon>Linaceae</taxon>
        <taxon>Linum</taxon>
    </lineage>
</organism>
<gene>
    <name evidence="1" type="ORF">LITE_LOCUS29274</name>
</gene>
<accession>A0AAV0MJX0</accession>
<protein>
    <submittedName>
        <fullName evidence="1">Uncharacterized protein</fullName>
    </submittedName>
</protein>
<dbReference type="Proteomes" id="UP001154282">
    <property type="component" value="Unassembled WGS sequence"/>
</dbReference>
<evidence type="ECO:0000313" key="1">
    <source>
        <dbReference type="EMBL" id="CAI0447083.1"/>
    </source>
</evidence>
<comment type="caution">
    <text evidence="1">The sequence shown here is derived from an EMBL/GenBank/DDBJ whole genome shotgun (WGS) entry which is preliminary data.</text>
</comment>
<reference evidence="1" key="1">
    <citation type="submission" date="2022-08" db="EMBL/GenBank/DDBJ databases">
        <authorList>
            <person name="Gutierrez-Valencia J."/>
        </authorList>
    </citation>
    <scope>NUCLEOTIDE SEQUENCE</scope>
</reference>